<evidence type="ECO:0000313" key="7">
    <source>
        <dbReference type="Proteomes" id="UP000262582"/>
    </source>
</evidence>
<evidence type="ECO:0000313" key="8">
    <source>
        <dbReference type="Proteomes" id="UP000290588"/>
    </source>
</evidence>
<dbReference type="GO" id="GO:0016020">
    <property type="term" value="C:membrane"/>
    <property type="evidence" value="ECO:0007669"/>
    <property type="project" value="InterPro"/>
</dbReference>
<comment type="similarity">
    <text evidence="2">Belongs to the glycosyltransferase 6 family.</text>
</comment>
<dbReference type="InterPro" id="IPR029044">
    <property type="entry name" value="Nucleotide-diphossugar_trans"/>
</dbReference>
<reference evidence="5 7" key="2">
    <citation type="submission" date="2018-08" db="EMBL/GenBank/DDBJ databases">
        <title>Complete genome of the Arcobacter ellisii type strain LMG 26155.</title>
        <authorList>
            <person name="Miller W.G."/>
            <person name="Yee E."/>
            <person name="Bono J.L."/>
        </authorList>
    </citation>
    <scope>NUCLEOTIDE SEQUENCE [LARGE SCALE GENOMIC DNA]</scope>
    <source>
        <strain evidence="5 7">LMG 26155</strain>
    </source>
</reference>
<dbReference type="SUPFAM" id="SSF53448">
    <property type="entry name" value="Nucleotide-diphospho-sugar transferases"/>
    <property type="match status" value="1"/>
</dbReference>
<comment type="cofactor">
    <cofactor evidence="1">
        <name>Mn(2+)</name>
        <dbReference type="ChEBI" id="CHEBI:29035"/>
    </cofactor>
</comment>
<dbReference type="GO" id="GO:0005975">
    <property type="term" value="P:carbohydrate metabolic process"/>
    <property type="evidence" value="ECO:0007669"/>
    <property type="project" value="InterPro"/>
</dbReference>
<dbReference type="Proteomes" id="UP000290588">
    <property type="component" value="Unassembled WGS sequence"/>
</dbReference>
<name>A0A347UAL0_9BACT</name>
<dbReference type="NCBIfam" id="NF041524">
    <property type="entry name" value="Gltr_6"/>
    <property type="match status" value="1"/>
</dbReference>
<proteinExistence type="inferred from homology"/>
<reference evidence="6 8" key="1">
    <citation type="submission" date="2017-09" db="EMBL/GenBank/DDBJ databases">
        <title>Genomics of the genus Arcobacter.</title>
        <authorList>
            <person name="Perez-Cataluna A."/>
            <person name="Figueras M.J."/>
            <person name="Salas-Masso N."/>
        </authorList>
    </citation>
    <scope>NUCLEOTIDE SEQUENCE [LARGE SCALE GENOMIC DNA]</scope>
    <source>
        <strain evidence="6 8">CECT 7837</strain>
    </source>
</reference>
<evidence type="ECO:0000256" key="2">
    <source>
        <dbReference type="ARBA" id="ARBA00010413"/>
    </source>
</evidence>
<evidence type="ECO:0000313" key="6">
    <source>
        <dbReference type="EMBL" id="RXI29746.1"/>
    </source>
</evidence>
<dbReference type="InterPro" id="IPR048174">
    <property type="entry name" value="WbnI-like"/>
</dbReference>
<dbReference type="InterPro" id="IPR005076">
    <property type="entry name" value="Glyco_trans_6"/>
</dbReference>
<dbReference type="Gene3D" id="3.90.550.10">
    <property type="entry name" value="Spore Coat Polysaccharide Biosynthesis Protein SpsA, Chain A"/>
    <property type="match status" value="1"/>
</dbReference>
<dbReference type="EMBL" id="NXIG01000010">
    <property type="protein sequence ID" value="RXI29746.1"/>
    <property type="molecule type" value="Genomic_DNA"/>
</dbReference>
<protein>
    <submittedName>
        <fullName evidence="6">Glycosyl transferase</fullName>
    </submittedName>
    <submittedName>
        <fullName evidence="5">Glycosyltransferase, family 6</fullName>
    </submittedName>
</protein>
<sequence length="261" mass="31421">MNRLKKIGILFICTGEYWKFWDGFYKSCEENFLIEDEKHYFIFTDNEELLNIKDKRIHPIFQEKMDWPFPTLYRYKIFMKNKANFNNMDYLIFCNANLFFSEKVSKSELFANKDLFVTLHPGFFNKKPKKFTYETNVKSLAYTEKREDSVYVCGGFNGGTKDEFLNMAEILNYNIDKDFSEGIVAIWHDESHINNYVQIHKEEFNILTPSFCYPQHYNINISKKIIVQDKEKIISIKHKGLFYNIRFFIVKILKKFLRYGK</sequence>
<evidence type="ECO:0000313" key="5">
    <source>
        <dbReference type="EMBL" id="AXX95888.1"/>
    </source>
</evidence>
<evidence type="ECO:0000256" key="1">
    <source>
        <dbReference type="ARBA" id="ARBA00001936"/>
    </source>
</evidence>
<evidence type="ECO:0000256" key="3">
    <source>
        <dbReference type="ARBA" id="ARBA00022676"/>
    </source>
</evidence>
<dbReference type="AlphaFoldDB" id="A0A347UAL0"/>
<dbReference type="RefSeq" id="WP_118918048.1">
    <property type="nucleotide sequence ID" value="NZ_CP032097.1"/>
</dbReference>
<dbReference type="PANTHER" id="PTHR10462">
    <property type="entry name" value="GLYCOSYLTRANSFERASE-RELATED"/>
    <property type="match status" value="1"/>
</dbReference>
<gene>
    <name evidence="5" type="ORF">AELL_2262</name>
    <name evidence="6" type="ORF">CP962_10290</name>
</gene>
<dbReference type="EMBL" id="CP032097">
    <property type="protein sequence ID" value="AXX95888.1"/>
    <property type="molecule type" value="Genomic_DNA"/>
</dbReference>
<dbReference type="Proteomes" id="UP000262582">
    <property type="component" value="Chromosome"/>
</dbReference>
<organism evidence="6 8">
    <name type="scientific">Arcobacter ellisii</name>
    <dbReference type="NCBI Taxonomy" id="913109"/>
    <lineage>
        <taxon>Bacteria</taxon>
        <taxon>Pseudomonadati</taxon>
        <taxon>Campylobacterota</taxon>
        <taxon>Epsilonproteobacteria</taxon>
        <taxon>Campylobacterales</taxon>
        <taxon>Arcobacteraceae</taxon>
        <taxon>Arcobacter</taxon>
    </lineage>
</organism>
<dbReference type="KEGG" id="aell:AELL_2262"/>
<dbReference type="Pfam" id="PF03414">
    <property type="entry name" value="Glyco_transf_6"/>
    <property type="match status" value="1"/>
</dbReference>
<dbReference type="PANTHER" id="PTHR10462:SF53">
    <property type="entry name" value="HISTO-BLOOD GROUP ABO SYSTEM TRANSFERASE 1-LIKE"/>
    <property type="match status" value="1"/>
</dbReference>
<dbReference type="OrthoDB" id="2535579at2"/>
<accession>A0A347UAL0</accession>
<keyword evidence="7" id="KW-1185">Reference proteome</keyword>
<evidence type="ECO:0000256" key="4">
    <source>
        <dbReference type="ARBA" id="ARBA00022679"/>
    </source>
</evidence>
<keyword evidence="4 6" id="KW-0808">Transferase</keyword>
<dbReference type="GO" id="GO:0016758">
    <property type="term" value="F:hexosyltransferase activity"/>
    <property type="evidence" value="ECO:0007669"/>
    <property type="project" value="InterPro"/>
</dbReference>
<keyword evidence="3" id="KW-0328">Glycosyltransferase</keyword>